<sequence>MSSAGSRFETEMKIGPLSILQQSLTNNTQIMINCRNNKKLLGRVKSFDRHMNLILENVHEMWTEEQRKGKGKQPKKPVFRERFMQKIFLRGDSIMIILKNPNVTSSSK</sequence>
<dbReference type="InterPro" id="IPR027248">
    <property type="entry name" value="Sm_D2"/>
</dbReference>
<reference evidence="12 13" key="1">
    <citation type="submission" date="2017-03" db="EMBL/GenBank/DDBJ databases">
        <title>Genome of the blue death feigning beetle - Asbolus verrucosus.</title>
        <authorList>
            <person name="Rider S.D."/>
        </authorList>
    </citation>
    <scope>NUCLEOTIDE SEQUENCE [LARGE SCALE GENOMIC DNA]</scope>
    <source>
        <strain evidence="12">Butters</strain>
        <tissue evidence="12">Head and leg muscle</tissue>
    </source>
</reference>
<dbReference type="Pfam" id="PF01423">
    <property type="entry name" value="LSM"/>
    <property type="match status" value="1"/>
</dbReference>
<dbReference type="AlphaFoldDB" id="A0A482WC36"/>
<dbReference type="SMART" id="SM00651">
    <property type="entry name" value="Sm"/>
    <property type="match status" value="1"/>
</dbReference>
<dbReference type="Gene3D" id="2.30.30.100">
    <property type="match status" value="1"/>
</dbReference>
<evidence type="ECO:0000313" key="13">
    <source>
        <dbReference type="Proteomes" id="UP000292052"/>
    </source>
</evidence>
<evidence type="ECO:0000256" key="4">
    <source>
        <dbReference type="ARBA" id="ARBA00022490"/>
    </source>
</evidence>
<evidence type="ECO:0000256" key="1">
    <source>
        <dbReference type="ARBA" id="ARBA00004123"/>
    </source>
</evidence>
<evidence type="ECO:0000256" key="5">
    <source>
        <dbReference type="ARBA" id="ARBA00022664"/>
    </source>
</evidence>
<dbReference type="InterPro" id="IPR010920">
    <property type="entry name" value="LSM_dom_sf"/>
</dbReference>
<dbReference type="Proteomes" id="UP000292052">
    <property type="component" value="Unassembled WGS sequence"/>
</dbReference>
<dbReference type="InterPro" id="IPR047575">
    <property type="entry name" value="Sm"/>
</dbReference>
<dbReference type="FunFam" id="2.30.30.100:FF:000069">
    <property type="entry name" value="Small nuclear ribonucleoprotein Sm D2"/>
    <property type="match status" value="1"/>
</dbReference>
<comment type="similarity">
    <text evidence="3 10">Belongs to the snRNP core protein family.</text>
</comment>
<keyword evidence="13" id="KW-1185">Reference proteome</keyword>
<evidence type="ECO:0000256" key="6">
    <source>
        <dbReference type="ARBA" id="ARBA00022728"/>
    </source>
</evidence>
<dbReference type="OrthoDB" id="437526at2759"/>
<comment type="subcellular location">
    <subcellularLocation>
        <location evidence="2">Cytoplasm</location>
        <location evidence="2">Cytosol</location>
    </subcellularLocation>
    <subcellularLocation>
        <location evidence="1 10">Nucleus</location>
    </subcellularLocation>
</comment>
<keyword evidence="9 10" id="KW-0687">Ribonucleoprotein</keyword>
<dbReference type="CDD" id="cd01720">
    <property type="entry name" value="Sm_D2"/>
    <property type="match status" value="1"/>
</dbReference>
<evidence type="ECO:0000256" key="2">
    <source>
        <dbReference type="ARBA" id="ARBA00004514"/>
    </source>
</evidence>
<organism evidence="12 13">
    <name type="scientific">Asbolus verrucosus</name>
    <name type="common">Desert ironclad beetle</name>
    <dbReference type="NCBI Taxonomy" id="1661398"/>
    <lineage>
        <taxon>Eukaryota</taxon>
        <taxon>Metazoa</taxon>
        <taxon>Ecdysozoa</taxon>
        <taxon>Arthropoda</taxon>
        <taxon>Hexapoda</taxon>
        <taxon>Insecta</taxon>
        <taxon>Pterygota</taxon>
        <taxon>Neoptera</taxon>
        <taxon>Endopterygota</taxon>
        <taxon>Coleoptera</taxon>
        <taxon>Polyphaga</taxon>
        <taxon>Cucujiformia</taxon>
        <taxon>Tenebrionidae</taxon>
        <taxon>Pimeliinae</taxon>
        <taxon>Asbolus</taxon>
    </lineage>
</organism>
<keyword evidence="8 10" id="KW-0539">Nucleus</keyword>
<evidence type="ECO:0000256" key="8">
    <source>
        <dbReference type="ARBA" id="ARBA00023242"/>
    </source>
</evidence>
<evidence type="ECO:0000259" key="11">
    <source>
        <dbReference type="PROSITE" id="PS52002"/>
    </source>
</evidence>
<dbReference type="GO" id="GO:0097525">
    <property type="term" value="C:spliceosomal snRNP complex"/>
    <property type="evidence" value="ECO:0007669"/>
    <property type="project" value="UniProtKB-ARBA"/>
</dbReference>
<feature type="domain" description="Sm" evidence="11">
    <location>
        <begin position="17"/>
        <end position="103"/>
    </location>
</feature>
<dbReference type="SUPFAM" id="SSF50182">
    <property type="entry name" value="Sm-like ribonucleoproteins"/>
    <property type="match status" value="1"/>
</dbReference>
<dbReference type="GO" id="GO:0005829">
    <property type="term" value="C:cytosol"/>
    <property type="evidence" value="ECO:0007669"/>
    <property type="project" value="UniProtKB-SubCell"/>
</dbReference>
<comment type="caution">
    <text evidence="12">The sequence shown here is derived from an EMBL/GenBank/DDBJ whole genome shotgun (WGS) entry which is preliminary data.</text>
</comment>
<keyword evidence="5 10" id="KW-0507">mRNA processing</keyword>
<dbReference type="EMBL" id="QDEB01005771">
    <property type="protein sequence ID" value="RZC42710.1"/>
    <property type="molecule type" value="Genomic_DNA"/>
</dbReference>
<dbReference type="PROSITE" id="PS52002">
    <property type="entry name" value="SM"/>
    <property type="match status" value="1"/>
</dbReference>
<name>A0A482WC36_ASBVE</name>
<dbReference type="GO" id="GO:0003723">
    <property type="term" value="F:RNA binding"/>
    <property type="evidence" value="ECO:0007669"/>
    <property type="project" value="InterPro"/>
</dbReference>
<evidence type="ECO:0000313" key="12">
    <source>
        <dbReference type="EMBL" id="RZC42710.1"/>
    </source>
</evidence>
<gene>
    <name evidence="12" type="ORF">BDFB_004273</name>
</gene>
<proteinExistence type="inferred from homology"/>
<accession>A0A482WC36</accession>
<evidence type="ECO:0000256" key="7">
    <source>
        <dbReference type="ARBA" id="ARBA00023187"/>
    </source>
</evidence>
<evidence type="ECO:0000256" key="10">
    <source>
        <dbReference type="RuleBase" id="RU365051"/>
    </source>
</evidence>
<dbReference type="InterPro" id="IPR001163">
    <property type="entry name" value="Sm_dom_euk/arc"/>
</dbReference>
<evidence type="ECO:0000256" key="3">
    <source>
        <dbReference type="ARBA" id="ARBA00008146"/>
    </source>
</evidence>
<keyword evidence="7 10" id="KW-0508">mRNA splicing</keyword>
<keyword evidence="4" id="KW-0963">Cytoplasm</keyword>
<dbReference type="GO" id="GO:0005689">
    <property type="term" value="C:U12-type spliceosomal complex"/>
    <property type="evidence" value="ECO:0007669"/>
    <property type="project" value="UniProtKB-ARBA"/>
</dbReference>
<dbReference type="PANTHER" id="PTHR12777">
    <property type="entry name" value="SMALL NUCLEAR RIBONUCLEOPROTEIN SM D2"/>
    <property type="match status" value="1"/>
</dbReference>
<evidence type="ECO:0000256" key="9">
    <source>
        <dbReference type="ARBA" id="ARBA00023274"/>
    </source>
</evidence>
<dbReference type="STRING" id="1661398.A0A482WC36"/>
<protein>
    <recommendedName>
        <fullName evidence="10">Small nuclear ribonucleoprotein Sm D2</fullName>
        <shortName evidence="10">Sm-D2</shortName>
    </recommendedName>
    <alternativeName>
        <fullName evidence="10">snRNP core protein D2</fullName>
    </alternativeName>
</protein>
<dbReference type="GO" id="GO:0000398">
    <property type="term" value="P:mRNA splicing, via spliceosome"/>
    <property type="evidence" value="ECO:0007669"/>
    <property type="project" value="UniProtKB-ARBA"/>
</dbReference>
<keyword evidence="6" id="KW-0747">Spliceosome</keyword>